<dbReference type="PANTHER" id="PTHR10357:SF179">
    <property type="entry name" value="NEUTRAL AND BASIC AMINO ACID TRANSPORT PROTEIN RBAT"/>
    <property type="match status" value="1"/>
</dbReference>
<evidence type="ECO:0000256" key="2">
    <source>
        <dbReference type="ARBA" id="ARBA00022801"/>
    </source>
</evidence>
<dbReference type="CDD" id="cd11330">
    <property type="entry name" value="AmyAc_OligoGlu"/>
    <property type="match status" value="1"/>
</dbReference>
<gene>
    <name evidence="5" type="primary">aglA</name>
    <name evidence="5" type="ORF">Csp_D32170</name>
</gene>
<dbReference type="GO" id="GO:0009313">
    <property type="term" value="P:oligosaccharide catabolic process"/>
    <property type="evidence" value="ECO:0007669"/>
    <property type="project" value="TreeGrafter"/>
</dbReference>
<keyword evidence="2 5" id="KW-0378">Hydrolase</keyword>
<feature type="domain" description="Glycosyl hydrolase family 13 catalytic" evidence="4">
    <location>
        <begin position="35"/>
        <end position="426"/>
    </location>
</feature>
<dbReference type="InterPro" id="IPR045857">
    <property type="entry name" value="O16G_dom_2"/>
</dbReference>
<organism evidence="5">
    <name type="scientific">Curvibacter symbiont subsp. Hydra magnipapillata</name>
    <dbReference type="NCBI Taxonomy" id="667019"/>
    <lineage>
        <taxon>Bacteria</taxon>
        <taxon>Pseudomonadati</taxon>
        <taxon>Pseudomonadota</taxon>
        <taxon>Betaproteobacteria</taxon>
        <taxon>Burkholderiales</taxon>
        <taxon>Comamonadaceae</taxon>
        <taxon>Curvibacter</taxon>
    </lineage>
</organism>
<evidence type="ECO:0000313" key="5">
    <source>
        <dbReference type="EMBL" id="CBA32444.1"/>
    </source>
</evidence>
<dbReference type="FunFam" id="3.90.400.10:FF:000002">
    <property type="entry name" value="Sucrose isomerase"/>
    <property type="match status" value="1"/>
</dbReference>
<evidence type="ECO:0000259" key="4">
    <source>
        <dbReference type="SMART" id="SM00642"/>
    </source>
</evidence>
<dbReference type="InterPro" id="IPR032091">
    <property type="entry name" value="Malt_amylase-like_C"/>
</dbReference>
<accession>C9YF61</accession>
<dbReference type="AlphaFoldDB" id="C9YF61"/>
<dbReference type="EC" id="3.2.1.20" evidence="5"/>
<evidence type="ECO:0000256" key="1">
    <source>
        <dbReference type="ARBA" id="ARBA00008061"/>
    </source>
</evidence>
<dbReference type="InterPro" id="IPR013780">
    <property type="entry name" value="Glyco_hydro_b"/>
</dbReference>
<comment type="similarity">
    <text evidence="1">Belongs to the glycosyl hydrolase 13 family.</text>
</comment>
<dbReference type="Gene3D" id="2.60.40.1180">
    <property type="entry name" value="Golgi alpha-mannosidase II"/>
    <property type="match status" value="1"/>
</dbReference>
<proteinExistence type="inferred from homology"/>
<dbReference type="Pfam" id="PF16657">
    <property type="entry name" value="Malt_amylase_C"/>
    <property type="match status" value="1"/>
</dbReference>
<dbReference type="Gene3D" id="3.90.400.10">
    <property type="entry name" value="Oligo-1,6-glucosidase, Domain 2"/>
    <property type="match status" value="1"/>
</dbReference>
<evidence type="ECO:0000256" key="3">
    <source>
        <dbReference type="ARBA" id="ARBA00023295"/>
    </source>
</evidence>
<dbReference type="Gene3D" id="3.20.20.80">
    <property type="entry name" value="Glycosidases"/>
    <property type="match status" value="2"/>
</dbReference>
<dbReference type="PANTHER" id="PTHR10357">
    <property type="entry name" value="ALPHA-AMYLASE FAMILY MEMBER"/>
    <property type="match status" value="1"/>
</dbReference>
<dbReference type="InterPro" id="IPR017853">
    <property type="entry name" value="GH"/>
</dbReference>
<dbReference type="Pfam" id="PF00128">
    <property type="entry name" value="Alpha-amylase"/>
    <property type="match status" value="1"/>
</dbReference>
<dbReference type="SUPFAM" id="SSF51011">
    <property type="entry name" value="Glycosyl hydrolase domain"/>
    <property type="match status" value="1"/>
</dbReference>
<reference evidence="5" key="1">
    <citation type="journal article" date="2010" name="Nature">
        <title>The Dynamic genome of Hydra.</title>
        <authorList>
            <person name="Chapman J.A."/>
            <person name="Kirkness E.F."/>
            <person name="Simakov O."/>
            <person name="Hampson S.E."/>
            <person name="Mitros T."/>
            <person name="Weinmaier T."/>
            <person name="Rattei T."/>
            <person name="Balasubramanian P.G."/>
            <person name="Borman J."/>
            <person name="Busam D."/>
            <person name="Disbennett K."/>
            <person name="Pfannkoch C."/>
            <person name="Sumin N."/>
            <person name="Sutton G."/>
            <person name="Viswanathan L."/>
            <person name="Walenz B."/>
            <person name="Goodstein D.M."/>
            <person name="Hellsten U."/>
            <person name="Kawashima T."/>
            <person name="Prochnik S.E."/>
            <person name="Putnam N.H."/>
            <person name="Shu S."/>
            <person name="Blumberg B."/>
            <person name="Dana C.E."/>
            <person name="Gee L."/>
            <person name="Kibler D.F."/>
            <person name="Law L."/>
            <person name="Lindgens D."/>
            <person name="Martinez D.E."/>
            <person name="Peng J."/>
            <person name="Wigge P.A."/>
            <person name="Bertulat B."/>
            <person name="Guder C."/>
            <person name="Nakamura Y."/>
            <person name="Ozbek S."/>
            <person name="Watanabe H."/>
            <person name="Khalturin K."/>
            <person name="Hemmrich G."/>
            <person name="Franke A."/>
            <person name="Augustin R."/>
            <person name="Fraune S."/>
            <person name="Hayakawa E."/>
            <person name="Hayakawa S."/>
            <person name="Hirose M."/>
            <person name="Hwang J."/>
            <person name="Ikeo K."/>
            <person name="Nishimiya-Fujisawa C."/>
            <person name="Ogura A."/>
            <person name="Takahashi T."/>
            <person name="Steinmetz P.R."/>
            <person name="Zhang X."/>
            <person name="Aufschnaiter R."/>
            <person name="Eder M.K."/>
            <person name="Gorny A.K."/>
            <person name="Salvenmoser W."/>
            <person name="Heimberg A.M."/>
            <person name="Wheeler B.M."/>
            <person name="Peterson K.J."/>
            <person name="Boettger A."/>
            <person name="Tischler P."/>
            <person name="Wolf A."/>
            <person name="Gojobori T."/>
            <person name="Remington K.A."/>
            <person name="Strausberg R.L."/>
            <person name="Venter J."/>
            <person name="Technau U."/>
            <person name="Hobmayer B."/>
            <person name="Bosch T.C."/>
            <person name="Holstein T.W."/>
            <person name="Fujisawa T."/>
            <person name="Bode H.R."/>
            <person name="David C.N."/>
            <person name="Rokhsar D.S."/>
            <person name="Steele R.E."/>
        </authorList>
    </citation>
    <scope>NUCLEOTIDE SEQUENCE</scope>
</reference>
<keyword evidence="3 5" id="KW-0326">Glycosidase</keyword>
<sequence>MANLRKQVRRFHLREISTMAKASNNNWWRGGVIYQIYPRSYADSNGDGIGDLEGITAKLDYVADLGADGIWLSPFFKSPMKDFGYDVSDYCDVDPMFGTIADFKKLVDRAHALGLKVMIDQVLSHSSDQHPWFVESRSSLDNPKADWYIWADAKSDGTPPNNWLSIFGGSAWQWDTRRCQYYMHNFLTSQPDLNFHNPEVQDALLATVKFWLELGVDGYRLDTANFYFHDAQLRDNPARGRPDGEDPAVNAVNPYGWQWHQHDKSQPENLAFLRRLRALLDEYPNTTMVGEIGDDDGLARVAEYTSGGDKLHMAYCFDLLGTAHTAAHFRSFVKRFEEVAPGGWPCWALSNHDVVRVASRWGTTAPTASPALLRLGAALQMSLRGSPCIYQGDELGLPEADIAFEDLQDPYGITMWPEFKGRDGCRTPMPWKAGASDLGFSSTSSSTKPWLPVAATHQGLTADAQLQDAGSLLHFYRQLLRWRKTRPSLVSGTLEVLEAHPQVLAYVRRFEGETTLCVFNFSPEAVQWTVPAEFASLSLVDGSGLAQVHLQTAVLALPAWGGAFLGAA</sequence>
<dbReference type="EMBL" id="FN543107">
    <property type="protein sequence ID" value="CBA32444.1"/>
    <property type="molecule type" value="Genomic_DNA"/>
</dbReference>
<dbReference type="SMART" id="SM00642">
    <property type="entry name" value="Aamy"/>
    <property type="match status" value="1"/>
</dbReference>
<name>C9YF61_CURXX</name>
<dbReference type="GO" id="GO:0004558">
    <property type="term" value="F:alpha-1,4-glucosidase activity"/>
    <property type="evidence" value="ECO:0007669"/>
    <property type="project" value="UniProtKB-EC"/>
</dbReference>
<protein>
    <submittedName>
        <fullName evidence="5">Probable alpha-glucosidase</fullName>
        <ecNumber evidence="5">3.2.1.20</ecNumber>
    </submittedName>
</protein>
<dbReference type="InterPro" id="IPR006047">
    <property type="entry name" value="GH13_cat_dom"/>
</dbReference>
<dbReference type="SUPFAM" id="SSF51445">
    <property type="entry name" value="(Trans)glycosidases"/>
    <property type="match status" value="1"/>
</dbReference>
<dbReference type="GO" id="GO:0004556">
    <property type="term" value="F:alpha-amylase activity"/>
    <property type="evidence" value="ECO:0007669"/>
    <property type="project" value="TreeGrafter"/>
</dbReference>
<dbReference type="CAZy" id="GH13">
    <property type="family name" value="Glycoside Hydrolase Family 13"/>
</dbReference>